<feature type="compositionally biased region" description="Acidic residues" evidence="1">
    <location>
        <begin position="60"/>
        <end position="70"/>
    </location>
</feature>
<reference evidence="2 3" key="1">
    <citation type="submission" date="2024-05" db="EMBL/GenBank/DDBJ databases">
        <title>Genetic variation in Jamaican populations of the coffee berry borer (Hypothenemus hampei).</title>
        <authorList>
            <person name="Errbii M."/>
            <person name="Myrie A."/>
        </authorList>
    </citation>
    <scope>NUCLEOTIDE SEQUENCE [LARGE SCALE GENOMIC DNA]</scope>
    <source>
        <strain evidence="2">JA-Hopewell-2020-01-JO</strain>
        <tissue evidence="2">Whole body</tissue>
    </source>
</reference>
<evidence type="ECO:0000313" key="3">
    <source>
        <dbReference type="Proteomes" id="UP001566132"/>
    </source>
</evidence>
<organism evidence="2 3">
    <name type="scientific">Hypothenemus hampei</name>
    <name type="common">Coffee berry borer</name>
    <dbReference type="NCBI Taxonomy" id="57062"/>
    <lineage>
        <taxon>Eukaryota</taxon>
        <taxon>Metazoa</taxon>
        <taxon>Ecdysozoa</taxon>
        <taxon>Arthropoda</taxon>
        <taxon>Hexapoda</taxon>
        <taxon>Insecta</taxon>
        <taxon>Pterygota</taxon>
        <taxon>Neoptera</taxon>
        <taxon>Endopterygota</taxon>
        <taxon>Coleoptera</taxon>
        <taxon>Polyphaga</taxon>
        <taxon>Cucujiformia</taxon>
        <taxon>Curculionidae</taxon>
        <taxon>Scolytinae</taxon>
        <taxon>Hypothenemus</taxon>
    </lineage>
</organism>
<feature type="region of interest" description="Disordered" evidence="1">
    <location>
        <begin position="36"/>
        <end position="102"/>
    </location>
</feature>
<protein>
    <submittedName>
        <fullName evidence="2">Uncharacterized protein</fullName>
    </submittedName>
</protein>
<proteinExistence type="predicted"/>
<accession>A0ABD1EVC8</accession>
<name>A0ABD1EVC8_HYPHA</name>
<feature type="compositionally biased region" description="Low complexity" evidence="1">
    <location>
        <begin position="120"/>
        <end position="140"/>
    </location>
</feature>
<keyword evidence="3" id="KW-1185">Reference proteome</keyword>
<gene>
    <name evidence="2" type="ORF">ABEB36_007849</name>
</gene>
<feature type="region of interest" description="Disordered" evidence="1">
    <location>
        <begin position="117"/>
        <end position="151"/>
    </location>
</feature>
<dbReference type="EMBL" id="JBDJPC010000005">
    <property type="protein sequence ID" value="KAL1502747.1"/>
    <property type="molecule type" value="Genomic_DNA"/>
</dbReference>
<feature type="compositionally biased region" description="Basic and acidic residues" evidence="1">
    <location>
        <begin position="71"/>
        <end position="102"/>
    </location>
</feature>
<dbReference type="Proteomes" id="UP001566132">
    <property type="component" value="Unassembled WGS sequence"/>
</dbReference>
<evidence type="ECO:0000256" key="1">
    <source>
        <dbReference type="SAM" id="MobiDB-lite"/>
    </source>
</evidence>
<evidence type="ECO:0000313" key="2">
    <source>
        <dbReference type="EMBL" id="KAL1502747.1"/>
    </source>
</evidence>
<comment type="caution">
    <text evidence="2">The sequence shown here is derived from an EMBL/GenBank/DDBJ whole genome shotgun (WGS) entry which is preliminary data.</text>
</comment>
<dbReference type="AlphaFoldDB" id="A0ABD1EVC8"/>
<sequence>MNKFCLCRSNGLNKITVYLTLPLGHAKGVETDFSCKNPTGHLKTGQTGLAPRRNAGDSAETNEEEDDEEKLNDSENKRASRRRTDEAMNVAERRRTLDKHTREKNFNLLAKIGSERRRQNATAAAAAAVQQQQQQQQQRRSWMKNIMRHKN</sequence>